<dbReference type="InterPro" id="IPR006680">
    <property type="entry name" value="Amidohydro-rel"/>
</dbReference>
<accession>A0A1H9N9I1</accession>
<dbReference type="InParanoid" id="A0A1H9N9I1"/>
<dbReference type="AlphaFoldDB" id="A0A1H9N9I1"/>
<dbReference type="GO" id="GO:0019748">
    <property type="term" value="P:secondary metabolic process"/>
    <property type="evidence" value="ECO:0007669"/>
    <property type="project" value="TreeGrafter"/>
</dbReference>
<keyword evidence="3" id="KW-0378">Hydrolase</keyword>
<evidence type="ECO:0000313" key="4">
    <source>
        <dbReference type="Proteomes" id="UP000199021"/>
    </source>
</evidence>
<keyword evidence="1" id="KW-0456">Lyase</keyword>
<dbReference type="Gene3D" id="3.20.20.140">
    <property type="entry name" value="Metal-dependent hydrolases"/>
    <property type="match status" value="1"/>
</dbReference>
<sequence length="397" mass="45789">MRATARRCKELVNGAGERRWLCTLASMSHKFFLPLLFILTSLSLMAQRTPIDTSLHIDFESYDPPSSLVVPEHHPMSASFPFVDVHSHHWRMEKQDLHKLIREMDSLNMQVVVNLSGRGGKALKGMMDNINKSGYQDRIVCFTNINIRSIDDPDFLEATLAQLDYDASIGARGLKIYKSQGMTNTDKAGNRIRINDPRLDPIWAKAGELGFPVLIHSADPPAFWQPHDANNERWLELKLRPGRKRGPDNPASWETIIGEAHDIFRRHKNTTFIAAHMAWYPNNLEKLGELLDDIPNLYVEIGAVIAELGRQPRAANRFFAKYQDRVLFGKDSYKPEEYPTYFRVLETDDEYFPYYKRYHAFWKMYGLDLPDEVLEKLYYKNALKIIPGLDAGMWEGK</sequence>
<feature type="domain" description="Amidohydrolase-related" evidence="2">
    <location>
        <begin position="153"/>
        <end position="385"/>
    </location>
</feature>
<dbReference type="Proteomes" id="UP000199021">
    <property type="component" value="Unassembled WGS sequence"/>
</dbReference>
<proteinExistence type="predicted"/>
<reference evidence="4" key="1">
    <citation type="submission" date="2016-10" db="EMBL/GenBank/DDBJ databases">
        <authorList>
            <person name="Varghese N."/>
            <person name="Submissions S."/>
        </authorList>
    </citation>
    <scope>NUCLEOTIDE SEQUENCE [LARGE SCALE GENOMIC DNA]</scope>
    <source>
        <strain evidence="4">DSM 24740</strain>
    </source>
</reference>
<evidence type="ECO:0000256" key="1">
    <source>
        <dbReference type="ARBA" id="ARBA00023239"/>
    </source>
</evidence>
<dbReference type="InterPro" id="IPR032465">
    <property type="entry name" value="ACMSD"/>
</dbReference>
<dbReference type="GO" id="GO:0016787">
    <property type="term" value="F:hydrolase activity"/>
    <property type="evidence" value="ECO:0007669"/>
    <property type="project" value="UniProtKB-KW"/>
</dbReference>
<name>A0A1H9N9I1_9BACT</name>
<evidence type="ECO:0000259" key="2">
    <source>
        <dbReference type="Pfam" id="PF04909"/>
    </source>
</evidence>
<keyword evidence="4" id="KW-1185">Reference proteome</keyword>
<dbReference type="EMBL" id="FOFB01000035">
    <property type="protein sequence ID" value="SER32461.1"/>
    <property type="molecule type" value="Genomic_DNA"/>
</dbReference>
<dbReference type="SUPFAM" id="SSF51556">
    <property type="entry name" value="Metallo-dependent hydrolases"/>
    <property type="match status" value="1"/>
</dbReference>
<organism evidence="3 4">
    <name type="scientific">Neolewinella agarilytica</name>
    <dbReference type="NCBI Taxonomy" id="478744"/>
    <lineage>
        <taxon>Bacteria</taxon>
        <taxon>Pseudomonadati</taxon>
        <taxon>Bacteroidota</taxon>
        <taxon>Saprospiria</taxon>
        <taxon>Saprospirales</taxon>
        <taxon>Lewinellaceae</taxon>
        <taxon>Neolewinella</taxon>
    </lineage>
</organism>
<protein>
    <submittedName>
        <fullName evidence="3">Amidohydrolase</fullName>
    </submittedName>
</protein>
<gene>
    <name evidence="3" type="ORF">SAMN05444359_1358</name>
</gene>
<dbReference type="Pfam" id="PF04909">
    <property type="entry name" value="Amidohydro_2"/>
    <property type="match status" value="1"/>
</dbReference>
<dbReference type="PANTHER" id="PTHR21240:SF28">
    <property type="entry name" value="ISO-OROTATE DECARBOXYLASE (EUROFUNG)"/>
    <property type="match status" value="1"/>
</dbReference>
<dbReference type="PANTHER" id="PTHR21240">
    <property type="entry name" value="2-AMINO-3-CARBOXYLMUCONATE-6-SEMIALDEHYDE DECARBOXYLASE"/>
    <property type="match status" value="1"/>
</dbReference>
<dbReference type="InterPro" id="IPR032466">
    <property type="entry name" value="Metal_Hydrolase"/>
</dbReference>
<dbReference type="GO" id="GO:0016831">
    <property type="term" value="F:carboxy-lyase activity"/>
    <property type="evidence" value="ECO:0007669"/>
    <property type="project" value="InterPro"/>
</dbReference>
<dbReference type="STRING" id="478744.SAMN05444359_1358"/>
<dbReference type="GO" id="GO:0005737">
    <property type="term" value="C:cytoplasm"/>
    <property type="evidence" value="ECO:0007669"/>
    <property type="project" value="TreeGrafter"/>
</dbReference>
<evidence type="ECO:0000313" key="3">
    <source>
        <dbReference type="EMBL" id="SER32461.1"/>
    </source>
</evidence>